<accession>A0ABQ5U7H3</accession>
<evidence type="ECO:0000313" key="1">
    <source>
        <dbReference type="EMBL" id="GLQ07257.1"/>
    </source>
</evidence>
<keyword evidence="2" id="KW-1185">Reference proteome</keyword>
<name>A0ABQ5U7H3_9PROT</name>
<sequence length="238" mass="27093">MTGKLNKEFNRDPLAFFRRYIVTPSTCLDTAESGLIEVSAVQMKKKRLGTKNKKEKVLAVHHPAGLSPEVKRVTLLTLYDNSHEPLPETVRKKRRSNPIEAYWLPYRENRVTETILGPRADFFISSTLTGCEICIGHGRNPKVLHIPPLRGGAQRIEEIKNEAFPNGYSAQVGLPNNESEEFVFGIREPDFGDWTFYKQVFKINIGTYAPLGSAGKYAQKRMQFVRQGIQEITRQMPQ</sequence>
<evidence type="ECO:0000313" key="2">
    <source>
        <dbReference type="Proteomes" id="UP001161409"/>
    </source>
</evidence>
<gene>
    <name evidence="1" type="ORF">GCM10007924_24780</name>
</gene>
<dbReference type="EMBL" id="BSNF01000008">
    <property type="protein sequence ID" value="GLQ07257.1"/>
    <property type="molecule type" value="Genomic_DNA"/>
</dbReference>
<dbReference type="RefSeq" id="WP_169561312.1">
    <property type="nucleotide sequence ID" value="NZ_BSNF01000008.1"/>
</dbReference>
<dbReference type="Proteomes" id="UP001161409">
    <property type="component" value="Unassembled WGS sequence"/>
</dbReference>
<organism evidence="1 2">
    <name type="scientific">Sneathiella chinensis</name>
    <dbReference type="NCBI Taxonomy" id="349750"/>
    <lineage>
        <taxon>Bacteria</taxon>
        <taxon>Pseudomonadati</taxon>
        <taxon>Pseudomonadota</taxon>
        <taxon>Alphaproteobacteria</taxon>
        <taxon>Sneathiellales</taxon>
        <taxon>Sneathiellaceae</taxon>
        <taxon>Sneathiella</taxon>
    </lineage>
</organism>
<proteinExistence type="predicted"/>
<protein>
    <submittedName>
        <fullName evidence="1">Uncharacterized protein</fullName>
    </submittedName>
</protein>
<reference evidence="1" key="2">
    <citation type="submission" date="2023-01" db="EMBL/GenBank/DDBJ databases">
        <title>Draft genome sequence of Sneathiella chinensis strain NBRC 103408.</title>
        <authorList>
            <person name="Sun Q."/>
            <person name="Mori K."/>
        </authorList>
    </citation>
    <scope>NUCLEOTIDE SEQUENCE</scope>
    <source>
        <strain evidence="1">NBRC 103408</strain>
    </source>
</reference>
<comment type="caution">
    <text evidence="1">The sequence shown here is derived from an EMBL/GenBank/DDBJ whole genome shotgun (WGS) entry which is preliminary data.</text>
</comment>
<reference evidence="1" key="1">
    <citation type="journal article" date="2014" name="Int. J. Syst. Evol. Microbiol.">
        <title>Complete genome of a new Firmicutes species belonging to the dominant human colonic microbiota ('Ruminococcus bicirculans') reveals two chromosomes and a selective capacity to utilize plant glucans.</title>
        <authorList>
            <consortium name="NISC Comparative Sequencing Program"/>
            <person name="Wegmann U."/>
            <person name="Louis P."/>
            <person name="Goesmann A."/>
            <person name="Henrissat B."/>
            <person name="Duncan S.H."/>
            <person name="Flint H.J."/>
        </authorList>
    </citation>
    <scope>NUCLEOTIDE SEQUENCE</scope>
    <source>
        <strain evidence="1">NBRC 103408</strain>
    </source>
</reference>